<dbReference type="InterPro" id="IPR014710">
    <property type="entry name" value="RmlC-like_jellyroll"/>
</dbReference>
<dbReference type="CDD" id="cd02208">
    <property type="entry name" value="cupin_RmlC-like"/>
    <property type="match status" value="1"/>
</dbReference>
<accession>A0A6J4SJR4</accession>
<feature type="domain" description="Cupin type-2" evidence="3">
    <location>
        <begin position="37"/>
        <end position="102"/>
    </location>
</feature>
<evidence type="ECO:0000256" key="1">
    <source>
        <dbReference type="SAM" id="MobiDB-lite"/>
    </source>
</evidence>
<dbReference type="InterPro" id="IPR013096">
    <property type="entry name" value="Cupin_2"/>
</dbReference>
<dbReference type="PANTHER" id="PTHR36440">
    <property type="entry name" value="PUTATIVE (AFU_ORTHOLOGUE AFUA_8G07350)-RELATED"/>
    <property type="match status" value="1"/>
</dbReference>
<sequence>MARAGDALEHPLTGDRMVFLKTARDTDGELLRLGFFLKGGGPEAAAHVHPYQEERFEVLSGAARFRVRGQQERDVGAGEAIVVPAGTPHTLWNAGEEEAHLILEFRPALRTETFFETLFGLAQDGKVDPRSGFPGPLQLALIFREHEDELYLAGPPLFVQRALFGLLAPVGELLGYKARYPRYSGPEEEQPPGRGGGRPSAASGATTGGIVVAAVVAVLALLMLRRRGSSSRRR</sequence>
<feature type="transmembrane region" description="Helical" evidence="2">
    <location>
        <begin position="201"/>
        <end position="224"/>
    </location>
</feature>
<dbReference type="InterPro" id="IPR011051">
    <property type="entry name" value="RmlC_Cupin_sf"/>
</dbReference>
<dbReference type="PANTHER" id="PTHR36440:SF1">
    <property type="entry name" value="PUTATIVE (AFU_ORTHOLOGUE AFUA_8G07350)-RELATED"/>
    <property type="match status" value="1"/>
</dbReference>
<dbReference type="EMBL" id="CADCVK010000346">
    <property type="protein sequence ID" value="CAA9495243.1"/>
    <property type="molecule type" value="Genomic_DNA"/>
</dbReference>
<organism evidence="4">
    <name type="scientific">uncultured Rubrobacteraceae bacterium</name>
    <dbReference type="NCBI Taxonomy" id="349277"/>
    <lineage>
        <taxon>Bacteria</taxon>
        <taxon>Bacillati</taxon>
        <taxon>Actinomycetota</taxon>
        <taxon>Rubrobacteria</taxon>
        <taxon>Rubrobacterales</taxon>
        <taxon>Rubrobacteraceae</taxon>
        <taxon>environmental samples</taxon>
    </lineage>
</organism>
<dbReference type="Pfam" id="PF07883">
    <property type="entry name" value="Cupin_2"/>
    <property type="match status" value="1"/>
</dbReference>
<evidence type="ECO:0000259" key="3">
    <source>
        <dbReference type="Pfam" id="PF07883"/>
    </source>
</evidence>
<reference evidence="4" key="1">
    <citation type="submission" date="2020-02" db="EMBL/GenBank/DDBJ databases">
        <authorList>
            <person name="Meier V. D."/>
        </authorList>
    </citation>
    <scope>NUCLEOTIDE SEQUENCE</scope>
    <source>
        <strain evidence="4">AVDCRST_MAG12</strain>
    </source>
</reference>
<feature type="region of interest" description="Disordered" evidence="1">
    <location>
        <begin position="183"/>
        <end position="202"/>
    </location>
</feature>
<dbReference type="AlphaFoldDB" id="A0A6J4SJR4"/>
<dbReference type="SUPFAM" id="SSF51182">
    <property type="entry name" value="RmlC-like cupins"/>
    <property type="match status" value="1"/>
</dbReference>
<dbReference type="InterPro" id="IPR053146">
    <property type="entry name" value="QDO-like"/>
</dbReference>
<evidence type="ECO:0000256" key="2">
    <source>
        <dbReference type="SAM" id="Phobius"/>
    </source>
</evidence>
<evidence type="ECO:0000313" key="4">
    <source>
        <dbReference type="EMBL" id="CAA9495243.1"/>
    </source>
</evidence>
<name>A0A6J4SJR4_9ACTN</name>
<protein>
    <recommendedName>
        <fullName evidence="3">Cupin type-2 domain-containing protein</fullName>
    </recommendedName>
</protein>
<keyword evidence="2" id="KW-0812">Transmembrane</keyword>
<proteinExistence type="predicted"/>
<keyword evidence="2" id="KW-0472">Membrane</keyword>
<dbReference type="Gene3D" id="2.60.120.10">
    <property type="entry name" value="Jelly Rolls"/>
    <property type="match status" value="1"/>
</dbReference>
<keyword evidence="2" id="KW-1133">Transmembrane helix</keyword>
<gene>
    <name evidence="4" type="ORF">AVDCRST_MAG12-2323</name>
</gene>